<evidence type="ECO:0000256" key="5">
    <source>
        <dbReference type="ARBA" id="ARBA00023004"/>
    </source>
</evidence>
<dbReference type="GO" id="GO:0051536">
    <property type="term" value="F:iron-sulfur cluster binding"/>
    <property type="evidence" value="ECO:0007669"/>
    <property type="project" value="UniProtKB-KW"/>
</dbReference>
<evidence type="ECO:0000256" key="3">
    <source>
        <dbReference type="ARBA" id="ARBA00005646"/>
    </source>
</evidence>
<dbReference type="Gene3D" id="1.10.1670.10">
    <property type="entry name" value="Helix-hairpin-Helix base-excision DNA repair enzymes (C-terminal)"/>
    <property type="match status" value="1"/>
</dbReference>
<feature type="compositionally biased region" description="Polar residues" evidence="9">
    <location>
        <begin position="525"/>
        <end position="534"/>
    </location>
</feature>
<evidence type="ECO:0000313" key="12">
    <source>
        <dbReference type="Proteomes" id="UP001141552"/>
    </source>
</evidence>
<feature type="compositionally biased region" description="Basic and acidic residues" evidence="9">
    <location>
        <begin position="509"/>
        <end position="523"/>
    </location>
</feature>
<evidence type="ECO:0000256" key="1">
    <source>
        <dbReference type="ARBA" id="ARBA00001966"/>
    </source>
</evidence>
<evidence type="ECO:0000313" key="11">
    <source>
        <dbReference type="EMBL" id="KAJ4840390.1"/>
    </source>
</evidence>
<protein>
    <recommendedName>
        <fullName evidence="10">HhH-GPD domain-containing protein</fullName>
    </recommendedName>
</protein>
<evidence type="ECO:0000256" key="4">
    <source>
        <dbReference type="ARBA" id="ARBA00022723"/>
    </source>
</evidence>
<evidence type="ECO:0000256" key="9">
    <source>
        <dbReference type="SAM" id="MobiDB-lite"/>
    </source>
</evidence>
<dbReference type="SMART" id="SM00478">
    <property type="entry name" value="ENDO3c"/>
    <property type="match status" value="1"/>
</dbReference>
<keyword evidence="7" id="KW-0238">DNA-binding</keyword>
<feature type="compositionally biased region" description="Basic and acidic residues" evidence="9">
    <location>
        <begin position="565"/>
        <end position="574"/>
    </location>
</feature>
<dbReference type="Proteomes" id="UP001141552">
    <property type="component" value="Unassembled WGS sequence"/>
</dbReference>
<feature type="compositionally biased region" description="Polar residues" evidence="9">
    <location>
        <begin position="552"/>
        <end position="563"/>
    </location>
</feature>
<dbReference type="InterPro" id="IPR003265">
    <property type="entry name" value="HhH-GPD_domain"/>
</dbReference>
<dbReference type="Pfam" id="PF15628">
    <property type="entry name" value="RRM_DME"/>
    <property type="match status" value="1"/>
</dbReference>
<dbReference type="SUPFAM" id="SSF48150">
    <property type="entry name" value="DNA-glycosylase"/>
    <property type="match status" value="1"/>
</dbReference>
<dbReference type="GO" id="GO:0006284">
    <property type="term" value="P:base-excision repair"/>
    <property type="evidence" value="ECO:0007669"/>
    <property type="project" value="InterPro"/>
</dbReference>
<keyword evidence="5" id="KW-0408">Iron</keyword>
<dbReference type="Gene3D" id="1.10.340.30">
    <property type="entry name" value="Hypothetical protein, domain 2"/>
    <property type="match status" value="1"/>
</dbReference>
<keyword evidence="12" id="KW-1185">Reference proteome</keyword>
<keyword evidence="6" id="KW-0411">Iron-sulfur</keyword>
<comment type="similarity">
    <text evidence="3">Belongs to the DNA glycosylase family. DEMETER subfamily.</text>
</comment>
<dbReference type="GO" id="GO:0019104">
    <property type="term" value="F:DNA N-glycosylase activity"/>
    <property type="evidence" value="ECO:0007669"/>
    <property type="project" value="InterPro"/>
</dbReference>
<dbReference type="InterPro" id="IPR044811">
    <property type="entry name" value="DME/ROS1"/>
</dbReference>
<comment type="cofactor">
    <cofactor evidence="1">
        <name>[4Fe-4S] cluster</name>
        <dbReference type="ChEBI" id="CHEBI:49883"/>
    </cofactor>
</comment>
<reference evidence="11" key="2">
    <citation type="journal article" date="2023" name="Plants (Basel)">
        <title>Annotation of the Turnera subulata (Passifloraceae) Draft Genome Reveals the S-Locus Evolved after the Divergence of Turneroideae from Passifloroideae in a Stepwise Manner.</title>
        <authorList>
            <person name="Henning P.M."/>
            <person name="Roalson E.H."/>
            <person name="Mir W."/>
            <person name="McCubbin A.G."/>
            <person name="Shore J.S."/>
        </authorList>
    </citation>
    <scope>NUCLEOTIDE SEQUENCE</scope>
    <source>
        <strain evidence="11">F60SS</strain>
    </source>
</reference>
<dbReference type="CDD" id="cd00056">
    <property type="entry name" value="ENDO3c"/>
    <property type="match status" value="1"/>
</dbReference>
<feature type="domain" description="HhH-GPD" evidence="10">
    <location>
        <begin position="90"/>
        <end position="246"/>
    </location>
</feature>
<dbReference type="InterPro" id="IPR023170">
    <property type="entry name" value="HhH_base_excis_C"/>
</dbReference>
<keyword evidence="8" id="KW-0539">Nucleus</keyword>
<dbReference type="GO" id="GO:0035514">
    <property type="term" value="F:DNA demethylase activity"/>
    <property type="evidence" value="ECO:0007669"/>
    <property type="project" value="InterPro"/>
</dbReference>
<evidence type="ECO:0000256" key="7">
    <source>
        <dbReference type="ARBA" id="ARBA00023125"/>
    </source>
</evidence>
<dbReference type="GO" id="GO:0046872">
    <property type="term" value="F:metal ion binding"/>
    <property type="evidence" value="ECO:0007669"/>
    <property type="project" value="UniProtKB-KW"/>
</dbReference>
<dbReference type="EMBL" id="JAKUCV010003049">
    <property type="protein sequence ID" value="KAJ4840390.1"/>
    <property type="molecule type" value="Genomic_DNA"/>
</dbReference>
<gene>
    <name evidence="11" type="ORF">Tsubulata_051112</name>
</gene>
<comment type="caution">
    <text evidence="11">The sequence shown here is derived from an EMBL/GenBank/DDBJ whole genome shotgun (WGS) entry which is preliminary data.</text>
</comment>
<proteinExistence type="inferred from homology"/>
<dbReference type="OrthoDB" id="5607at2759"/>
<dbReference type="InterPro" id="IPR011257">
    <property type="entry name" value="DNA_glycosylase"/>
</dbReference>
<evidence type="ECO:0000259" key="10">
    <source>
        <dbReference type="SMART" id="SM00478"/>
    </source>
</evidence>
<dbReference type="GO" id="GO:0141166">
    <property type="term" value="P:chromosomal 5-methylcytosine DNA demethylation pathway"/>
    <property type="evidence" value="ECO:0007669"/>
    <property type="project" value="InterPro"/>
</dbReference>
<dbReference type="GO" id="GO:0005634">
    <property type="term" value="C:nucleus"/>
    <property type="evidence" value="ECO:0007669"/>
    <property type="project" value="UniProtKB-SubCell"/>
</dbReference>
<dbReference type="PANTHER" id="PTHR46213:SF13">
    <property type="entry name" value="DEMETER-LIKE PROTEIN 2-RELATED"/>
    <property type="match status" value="1"/>
</dbReference>
<evidence type="ECO:0000256" key="6">
    <source>
        <dbReference type="ARBA" id="ARBA00023014"/>
    </source>
</evidence>
<dbReference type="PANTHER" id="PTHR46213">
    <property type="entry name" value="TRANSCRIPTIONAL ACTIVATOR DEMETER"/>
    <property type="match status" value="1"/>
</dbReference>
<evidence type="ECO:0000256" key="8">
    <source>
        <dbReference type="ARBA" id="ARBA00023242"/>
    </source>
</evidence>
<comment type="subcellular location">
    <subcellularLocation>
        <location evidence="2">Nucleus</location>
    </subcellularLocation>
</comment>
<accession>A0A9Q0JH19</accession>
<feature type="region of interest" description="Disordered" evidence="9">
    <location>
        <begin position="509"/>
        <end position="632"/>
    </location>
</feature>
<feature type="compositionally biased region" description="Polar residues" evidence="9">
    <location>
        <begin position="602"/>
        <end position="616"/>
    </location>
</feature>
<organism evidence="11 12">
    <name type="scientific">Turnera subulata</name>
    <dbReference type="NCBI Taxonomy" id="218843"/>
    <lineage>
        <taxon>Eukaryota</taxon>
        <taxon>Viridiplantae</taxon>
        <taxon>Streptophyta</taxon>
        <taxon>Embryophyta</taxon>
        <taxon>Tracheophyta</taxon>
        <taxon>Spermatophyta</taxon>
        <taxon>Magnoliopsida</taxon>
        <taxon>eudicotyledons</taxon>
        <taxon>Gunneridae</taxon>
        <taxon>Pentapetalae</taxon>
        <taxon>rosids</taxon>
        <taxon>fabids</taxon>
        <taxon>Malpighiales</taxon>
        <taxon>Passifloraceae</taxon>
        <taxon>Turnera</taxon>
    </lineage>
</organism>
<dbReference type="AlphaFoldDB" id="A0A9Q0JH19"/>
<reference evidence="11" key="1">
    <citation type="submission" date="2022-02" db="EMBL/GenBank/DDBJ databases">
        <authorList>
            <person name="Henning P.M."/>
            <person name="McCubbin A.G."/>
            <person name="Shore J.S."/>
        </authorList>
    </citation>
    <scope>NUCLEOTIDE SEQUENCE</scope>
    <source>
        <strain evidence="11">F60SS</strain>
        <tissue evidence="11">Leaves</tissue>
    </source>
</reference>
<dbReference type="InterPro" id="IPR028925">
    <property type="entry name" value="RRM_DME"/>
</dbReference>
<name>A0A9Q0JH19_9ROSI</name>
<sequence>MEEELCLERNVAMLGIIESDIIEHNDALKKEKVVPRKATRSRGIGKENALNKKQVALTKAKSRRVGEEIRDDVDWDSLRKQAEGSGQKRERSPNTLDSLDWDAIRDAEVEVIAKIIESRGVHNVLAQRIKDFLERLVKQHGSIDLEWLRDISPDQAKEYLLSIKGLGLKSVECVRLLTLHQQAFPVDTNIARIAVRLGWVPLEPLPESLQLHLLENARLSLPWPEENHLEKRQQSEENQALAACQLLESRSWGNDCAPIIEEPLSPEPESVVLPDIEDMFSQGFDEESDEIQVIHIRSDKIPSINLNIEVFNRNIRNYMQQNMIRMDEISKALVVLSADEAASIPLPKFKDEHRLRTKRQVYELPDHHPLLKELEVRDPDDPSPYLLAIWTPGNMTEENSDTVKGTILIPSRTAMRGSFPLNGTYFQVNEVFADHLTTKKPIDVPTEWIWDLPRRTVYFGTSASNIFRGLTTEVIQECFRRGYICVRGFDRKDREPKPLRCRLHWVKSRADREAKEAEEDKKKTQQSPAGQQSPLHPASRETREAEEDKKTQQPPAEQQSPLHSASRDERETHKDKKTRQPPPAKQPSPLHSVVNEEVQLVNPVTQDIQVQDSTPAVPTGSKRSRRPSTRFGDYYFLESL</sequence>
<feature type="compositionally biased region" description="Basic and acidic residues" evidence="9">
    <location>
        <begin position="538"/>
        <end position="551"/>
    </location>
</feature>
<keyword evidence="4" id="KW-0479">Metal-binding</keyword>
<dbReference type="GO" id="GO:0003677">
    <property type="term" value="F:DNA binding"/>
    <property type="evidence" value="ECO:0007669"/>
    <property type="project" value="UniProtKB-KW"/>
</dbReference>
<evidence type="ECO:0000256" key="2">
    <source>
        <dbReference type="ARBA" id="ARBA00004123"/>
    </source>
</evidence>